<evidence type="ECO:0000256" key="2">
    <source>
        <dbReference type="SAM" id="MobiDB-lite"/>
    </source>
</evidence>
<comment type="caution">
    <text evidence="4">The sequence shown here is derived from an EMBL/GenBank/DDBJ whole genome shotgun (WGS) entry which is preliminary data.</text>
</comment>
<dbReference type="RefSeq" id="WP_220168995.1">
    <property type="nucleotide sequence ID" value="NZ_JAIBOA010000018.1"/>
</dbReference>
<evidence type="ECO:0000259" key="3">
    <source>
        <dbReference type="PROSITE" id="PS51733"/>
    </source>
</evidence>
<dbReference type="PANTHER" id="PTHR12561">
    <property type="entry name" value="LIPOATE-PROTEIN LIGASE"/>
    <property type="match status" value="1"/>
</dbReference>
<gene>
    <name evidence="4" type="ORF">K1Y72_25475</name>
</gene>
<name>A0ABS7FZS3_9ACTN</name>
<dbReference type="EMBL" id="JAIBOA010000018">
    <property type="protein sequence ID" value="MBW8485756.1"/>
    <property type="molecule type" value="Genomic_DNA"/>
</dbReference>
<evidence type="ECO:0000313" key="5">
    <source>
        <dbReference type="Proteomes" id="UP000774570"/>
    </source>
</evidence>
<proteinExistence type="predicted"/>
<sequence length="255" mass="26255">MLTVIVEDGADPAWNLALDEALLRSAAAPPGRGAWDRAGTGPLLRVWQNAPSVLIGRFQNLTRAVDLAACARDGVPVVRRGSGGGAVHTGPGTLLFSLVRPAAPRDARPPLDALVAAAVATLGPPAAALGDGTIATARMRTRHAELVQVAVHVSDVASGAAHLAAGPQPTLAGHGPPVSLDAVRAAVLCGAVEEYGIAAARRPDRHELDLQRRLHARRYGDPGWQLNGVEARDGPSGGPSGGRPHRIGAYPSARR</sequence>
<protein>
    <recommendedName>
        <fullName evidence="3">BPL/LPL catalytic domain-containing protein</fullName>
    </recommendedName>
</protein>
<reference evidence="4 5" key="1">
    <citation type="submission" date="2021-07" db="EMBL/GenBank/DDBJ databases">
        <title>Actinomadura sp. PM05-2 isolated from lichen.</title>
        <authorList>
            <person name="Somphong A."/>
            <person name="Phongsopitanun W."/>
            <person name="Tanasupawat S."/>
            <person name="Peongsungnone V."/>
        </authorList>
    </citation>
    <scope>NUCLEOTIDE SEQUENCE [LARGE SCALE GENOMIC DNA]</scope>
    <source>
        <strain evidence="4 5">PM05-2</strain>
    </source>
</reference>
<dbReference type="InterPro" id="IPR004562">
    <property type="entry name" value="LipoylTrfase_LipoateP_Ligase"/>
</dbReference>
<feature type="domain" description="BPL/LPL catalytic" evidence="3">
    <location>
        <begin position="38"/>
        <end position="224"/>
    </location>
</feature>
<evidence type="ECO:0000313" key="4">
    <source>
        <dbReference type="EMBL" id="MBW8485756.1"/>
    </source>
</evidence>
<comment type="pathway">
    <text evidence="1">Protein modification; protein lipoylation via exogenous pathway; protein N(6)-(lipoyl)lysine from lipoate: step 2/2.</text>
</comment>
<dbReference type="Gene3D" id="3.30.930.10">
    <property type="entry name" value="Bira Bifunctional Protein, Domain 2"/>
    <property type="match status" value="1"/>
</dbReference>
<dbReference type="InterPro" id="IPR045864">
    <property type="entry name" value="aa-tRNA-synth_II/BPL/LPL"/>
</dbReference>
<dbReference type="SUPFAM" id="SSF55681">
    <property type="entry name" value="Class II aaRS and biotin synthetases"/>
    <property type="match status" value="1"/>
</dbReference>
<dbReference type="PANTHER" id="PTHR12561:SF3">
    <property type="entry name" value="LIPOYLTRANSFERASE 1, MITOCHONDRIAL"/>
    <property type="match status" value="1"/>
</dbReference>
<accession>A0ABS7FZS3</accession>
<dbReference type="PROSITE" id="PS51733">
    <property type="entry name" value="BPL_LPL_CATALYTIC"/>
    <property type="match status" value="1"/>
</dbReference>
<feature type="region of interest" description="Disordered" evidence="2">
    <location>
        <begin position="220"/>
        <end position="255"/>
    </location>
</feature>
<keyword evidence="5" id="KW-1185">Reference proteome</keyword>
<dbReference type="Proteomes" id="UP000774570">
    <property type="component" value="Unassembled WGS sequence"/>
</dbReference>
<organism evidence="4 5">
    <name type="scientific">Actinomadura parmotrematis</name>
    <dbReference type="NCBI Taxonomy" id="2864039"/>
    <lineage>
        <taxon>Bacteria</taxon>
        <taxon>Bacillati</taxon>
        <taxon>Actinomycetota</taxon>
        <taxon>Actinomycetes</taxon>
        <taxon>Streptosporangiales</taxon>
        <taxon>Thermomonosporaceae</taxon>
        <taxon>Actinomadura</taxon>
    </lineage>
</organism>
<dbReference type="Pfam" id="PF21948">
    <property type="entry name" value="LplA-B_cat"/>
    <property type="match status" value="1"/>
</dbReference>
<dbReference type="InterPro" id="IPR004143">
    <property type="entry name" value="BPL_LPL_catalytic"/>
</dbReference>
<evidence type="ECO:0000256" key="1">
    <source>
        <dbReference type="ARBA" id="ARBA00005085"/>
    </source>
</evidence>